<sequence>MIFTKEYQILSNLSRKQVLQLSYTFNNQRIKLYFSNIDGNKFFVVILETNEYTLVKPYEVYSSNKDYYINMFWGDYYKYAFPLKNRDSESFTNYQQSIKDVINNFNVNHYAEYNISYSYISNTDAKSQIKRYASKSSITSKPKYFWYLKRQKMSKEKFNNACKILGSYNTKLLAKQGLSPIFTSNIEYQKSFVAIENPIKN</sequence>
<evidence type="ECO:0000313" key="2">
    <source>
        <dbReference type="Proteomes" id="UP000294865"/>
    </source>
</evidence>
<reference evidence="1 2" key="1">
    <citation type="submission" date="2019-01" db="EMBL/GenBank/DDBJ databases">
        <title>Draft genome sequences of Macrococcus caseolyticus, Macrococcus canis, Macrococcus bohemicus and Macrococcus goetzii.</title>
        <authorList>
            <person name="Mazhar S."/>
            <person name="Altermann E."/>
            <person name="Hill C."/>
            <person name="Mcauliffe O."/>
        </authorList>
    </citation>
    <scope>NUCLEOTIDE SEQUENCE [LARGE SCALE GENOMIC DNA]</scope>
    <source>
        <strain evidence="1 2">DPC7162</strain>
    </source>
</reference>
<name>A0A4R6C1M3_9STAP</name>
<evidence type="ECO:0000313" key="1">
    <source>
        <dbReference type="EMBL" id="TDM15139.1"/>
    </source>
</evidence>
<comment type="caution">
    <text evidence="1">The sequence shown here is derived from an EMBL/GenBank/DDBJ whole genome shotgun (WGS) entry which is preliminary data.</text>
</comment>
<dbReference type="RefSeq" id="WP_133420371.1">
    <property type="nucleotide sequence ID" value="NZ_SDGP01000007.1"/>
</dbReference>
<gene>
    <name evidence="1" type="ORF">ETI04_10545</name>
</gene>
<dbReference type="Proteomes" id="UP000294865">
    <property type="component" value="Unassembled WGS sequence"/>
</dbReference>
<protein>
    <submittedName>
        <fullName evidence="1">Uncharacterized protein</fullName>
    </submittedName>
</protein>
<accession>A0A4R6C1M3</accession>
<dbReference type="AlphaFoldDB" id="A0A4R6C1M3"/>
<proteinExistence type="predicted"/>
<dbReference type="EMBL" id="SDQG01000009">
    <property type="protein sequence ID" value="TDM15139.1"/>
    <property type="molecule type" value="Genomic_DNA"/>
</dbReference>
<organism evidence="1 2">
    <name type="scientific">Macrococcoides canis</name>
    <dbReference type="NCBI Taxonomy" id="1855823"/>
    <lineage>
        <taxon>Bacteria</taxon>
        <taxon>Bacillati</taxon>
        <taxon>Bacillota</taxon>
        <taxon>Bacilli</taxon>
        <taxon>Bacillales</taxon>
        <taxon>Staphylococcaceae</taxon>
        <taxon>Macrococcoides</taxon>
    </lineage>
</organism>